<sequence>MVAEDAVVPASSSSSPDKATLGPPPPVPQDDTKVHQELLKRIAINLGLQVEELEEPTDSLFNVLCPVAALPLHEVVAKITNALWQTPSSLSLISKRGEHKYFVPSKGHEYLYTHPAPKSLVVEAVNHREREGQRGNTPKNKDSRRLDLVVRKVYSSCSLQLWVANHQALLGCYVSNMWQAMTKFEGALPEASRKELRVILDEGTTAARAALQAALDTTDTITHTMASAISLHRAS</sequence>
<reference evidence="3" key="1">
    <citation type="journal article" date="2013" name="Nat. Genet.">
        <title>The draft genomes of soft-shell turtle and green sea turtle yield insights into the development and evolution of the turtle-specific body plan.</title>
        <authorList>
            <person name="Wang Z."/>
            <person name="Pascual-Anaya J."/>
            <person name="Zadissa A."/>
            <person name="Li W."/>
            <person name="Niimura Y."/>
            <person name="Huang Z."/>
            <person name="Li C."/>
            <person name="White S."/>
            <person name="Xiong Z."/>
            <person name="Fang D."/>
            <person name="Wang B."/>
            <person name="Ming Y."/>
            <person name="Chen Y."/>
            <person name="Zheng Y."/>
            <person name="Kuraku S."/>
            <person name="Pignatelli M."/>
            <person name="Herrero J."/>
            <person name="Beal K."/>
            <person name="Nozawa M."/>
            <person name="Li Q."/>
            <person name="Wang J."/>
            <person name="Zhang H."/>
            <person name="Yu L."/>
            <person name="Shigenobu S."/>
            <person name="Wang J."/>
            <person name="Liu J."/>
            <person name="Flicek P."/>
            <person name="Searle S."/>
            <person name="Wang J."/>
            <person name="Kuratani S."/>
            <person name="Yin Y."/>
            <person name="Aken B."/>
            <person name="Zhang G."/>
            <person name="Irie N."/>
        </authorList>
    </citation>
    <scope>NUCLEOTIDE SEQUENCE [LARGE SCALE GENOMIC DNA]</scope>
</reference>
<dbReference type="EMBL" id="KB508622">
    <property type="protein sequence ID" value="EMP40593.1"/>
    <property type="molecule type" value="Genomic_DNA"/>
</dbReference>
<proteinExistence type="predicted"/>
<protein>
    <submittedName>
        <fullName evidence="2">Uncharacterized protein</fullName>
    </submittedName>
</protein>
<evidence type="ECO:0000256" key="1">
    <source>
        <dbReference type="SAM" id="MobiDB-lite"/>
    </source>
</evidence>
<keyword evidence="3" id="KW-1185">Reference proteome</keyword>
<feature type="region of interest" description="Disordered" evidence="1">
    <location>
        <begin position="1"/>
        <end position="31"/>
    </location>
</feature>
<name>M7C7Q2_CHEMY</name>
<dbReference type="Gene3D" id="1.10.287.3160">
    <property type="match status" value="1"/>
</dbReference>
<dbReference type="AlphaFoldDB" id="M7C7Q2"/>
<dbReference type="Proteomes" id="UP000031443">
    <property type="component" value="Unassembled WGS sequence"/>
</dbReference>
<evidence type="ECO:0000313" key="2">
    <source>
        <dbReference type="EMBL" id="EMP40593.1"/>
    </source>
</evidence>
<accession>M7C7Q2</accession>
<gene>
    <name evidence="2" type="ORF">UY3_02193</name>
</gene>
<feature type="compositionally biased region" description="Low complexity" evidence="1">
    <location>
        <begin position="1"/>
        <end position="17"/>
    </location>
</feature>
<organism evidence="2 3">
    <name type="scientific">Chelonia mydas</name>
    <name type="common">Green sea-turtle</name>
    <name type="synonym">Chelonia agassizi</name>
    <dbReference type="NCBI Taxonomy" id="8469"/>
    <lineage>
        <taxon>Eukaryota</taxon>
        <taxon>Metazoa</taxon>
        <taxon>Chordata</taxon>
        <taxon>Craniata</taxon>
        <taxon>Vertebrata</taxon>
        <taxon>Euteleostomi</taxon>
        <taxon>Archelosauria</taxon>
        <taxon>Testudinata</taxon>
        <taxon>Testudines</taxon>
        <taxon>Cryptodira</taxon>
        <taxon>Durocryptodira</taxon>
        <taxon>Americhelydia</taxon>
        <taxon>Chelonioidea</taxon>
        <taxon>Cheloniidae</taxon>
        <taxon>Chelonia</taxon>
    </lineage>
</organism>
<evidence type="ECO:0000313" key="3">
    <source>
        <dbReference type="Proteomes" id="UP000031443"/>
    </source>
</evidence>